<organism evidence="1 2">
    <name type="scientific">Staurois parvus</name>
    <dbReference type="NCBI Taxonomy" id="386267"/>
    <lineage>
        <taxon>Eukaryota</taxon>
        <taxon>Metazoa</taxon>
        <taxon>Chordata</taxon>
        <taxon>Craniata</taxon>
        <taxon>Vertebrata</taxon>
        <taxon>Euteleostomi</taxon>
        <taxon>Amphibia</taxon>
        <taxon>Batrachia</taxon>
        <taxon>Anura</taxon>
        <taxon>Neobatrachia</taxon>
        <taxon>Ranoidea</taxon>
        <taxon>Ranidae</taxon>
        <taxon>Staurois</taxon>
    </lineage>
</organism>
<evidence type="ECO:0000313" key="1">
    <source>
        <dbReference type="EMBL" id="CAI9535552.1"/>
    </source>
</evidence>
<name>A0ABN9AJG8_9NEOB</name>
<gene>
    <name evidence="1" type="ORF">SPARVUS_LOCUS878896</name>
</gene>
<accession>A0ABN9AJG8</accession>
<comment type="caution">
    <text evidence="1">The sequence shown here is derived from an EMBL/GenBank/DDBJ whole genome shotgun (WGS) entry which is preliminary data.</text>
</comment>
<protein>
    <submittedName>
        <fullName evidence="1">Uncharacterized protein</fullName>
    </submittedName>
</protein>
<dbReference type="Proteomes" id="UP001162483">
    <property type="component" value="Unassembled WGS sequence"/>
</dbReference>
<evidence type="ECO:0000313" key="2">
    <source>
        <dbReference type="Proteomes" id="UP001162483"/>
    </source>
</evidence>
<reference evidence="1" key="1">
    <citation type="submission" date="2023-05" db="EMBL/GenBank/DDBJ databases">
        <authorList>
            <person name="Stuckert A."/>
        </authorList>
    </citation>
    <scope>NUCLEOTIDE SEQUENCE</scope>
</reference>
<sequence length="36" mass="3666">MIPYCPGSPMSCQSAPASGKVIGNLSMVKPVLETTA</sequence>
<dbReference type="EMBL" id="CATNWA010000272">
    <property type="protein sequence ID" value="CAI9535552.1"/>
    <property type="molecule type" value="Genomic_DNA"/>
</dbReference>
<proteinExistence type="predicted"/>
<keyword evidence="2" id="KW-1185">Reference proteome</keyword>